<feature type="region of interest" description="Disordered" evidence="1">
    <location>
        <begin position="1"/>
        <end position="62"/>
    </location>
</feature>
<protein>
    <submittedName>
        <fullName evidence="2">Uncharacterized protein</fullName>
    </submittedName>
</protein>
<comment type="caution">
    <text evidence="2">The sequence shown here is derived from an EMBL/GenBank/DDBJ whole genome shotgun (WGS) entry which is preliminary data.</text>
</comment>
<evidence type="ECO:0000313" key="2">
    <source>
        <dbReference type="EMBL" id="VEL10752.1"/>
    </source>
</evidence>
<evidence type="ECO:0000256" key="1">
    <source>
        <dbReference type="SAM" id="MobiDB-lite"/>
    </source>
</evidence>
<accession>A0A3S5B1R3</accession>
<dbReference type="EMBL" id="CAAALY010009848">
    <property type="protein sequence ID" value="VEL10752.1"/>
    <property type="molecule type" value="Genomic_DNA"/>
</dbReference>
<organism evidence="2 3">
    <name type="scientific">Protopolystoma xenopodis</name>
    <dbReference type="NCBI Taxonomy" id="117903"/>
    <lineage>
        <taxon>Eukaryota</taxon>
        <taxon>Metazoa</taxon>
        <taxon>Spiralia</taxon>
        <taxon>Lophotrochozoa</taxon>
        <taxon>Platyhelminthes</taxon>
        <taxon>Monogenea</taxon>
        <taxon>Polyopisthocotylea</taxon>
        <taxon>Polystomatidea</taxon>
        <taxon>Polystomatidae</taxon>
        <taxon>Protopolystoma</taxon>
    </lineage>
</organism>
<sequence length="126" mass="14055">MISPLGSAKSPSLRSHTRQNHDTDISVNEMLESGRPYRANGKRQPVPRRPFSPEGSDREARTARDPWALRLCALEPCLLGYRWLTAFPVNTNGQQISSANATTVSPSSSTQLGSAKERMEMMVLWR</sequence>
<dbReference type="AlphaFoldDB" id="A0A3S5B1R3"/>
<evidence type="ECO:0000313" key="3">
    <source>
        <dbReference type="Proteomes" id="UP000784294"/>
    </source>
</evidence>
<reference evidence="2" key="1">
    <citation type="submission" date="2018-11" db="EMBL/GenBank/DDBJ databases">
        <authorList>
            <consortium name="Pathogen Informatics"/>
        </authorList>
    </citation>
    <scope>NUCLEOTIDE SEQUENCE</scope>
</reference>
<name>A0A3S5B1R3_9PLAT</name>
<keyword evidence="3" id="KW-1185">Reference proteome</keyword>
<proteinExistence type="predicted"/>
<dbReference type="Proteomes" id="UP000784294">
    <property type="component" value="Unassembled WGS sequence"/>
</dbReference>
<gene>
    <name evidence="2" type="ORF">PXEA_LOCUS4192</name>
</gene>